<evidence type="ECO:0000256" key="2">
    <source>
        <dbReference type="SAM" id="SignalP"/>
    </source>
</evidence>
<reference evidence="3 4" key="1">
    <citation type="submission" date="2020-04" db="EMBL/GenBank/DDBJ databases">
        <title>Genome sequencing of novel species.</title>
        <authorList>
            <person name="Heo J."/>
            <person name="Kim S.-J."/>
            <person name="Kim J.-S."/>
            <person name="Hong S.-B."/>
            <person name="Kwon S.-W."/>
        </authorList>
    </citation>
    <scope>NUCLEOTIDE SEQUENCE [LARGE SCALE GENOMIC DNA]</scope>
    <source>
        <strain evidence="3 4">CJU-R4</strain>
    </source>
</reference>
<dbReference type="Proteomes" id="UP000501128">
    <property type="component" value="Chromosome"/>
</dbReference>
<gene>
    <name evidence="3" type="ORF">HH216_08890</name>
</gene>
<feature type="compositionally biased region" description="Polar residues" evidence="1">
    <location>
        <begin position="23"/>
        <end position="33"/>
    </location>
</feature>
<proteinExistence type="predicted"/>
<feature type="region of interest" description="Disordered" evidence="1">
    <location>
        <begin position="23"/>
        <end position="63"/>
    </location>
</feature>
<evidence type="ECO:0000313" key="4">
    <source>
        <dbReference type="Proteomes" id="UP000501128"/>
    </source>
</evidence>
<dbReference type="AlphaFoldDB" id="A0A7L5DRC9"/>
<sequence length="248" mass="25706">MQTPQLTLTALLMSALAVSSTQAQTANQRNSEPIQLASAGPRPGGPRPPHHQPGGPGAPQPQAITSLTTLTGTVNQLTANDDGILNGFTLNASPATTVRFATHLGQQVNATLKPGSQVTVMGYQKTGPTGETTFQLVKMTAGKTQLVDTAPVKPQTPATPAQQTITGKIADYQLGRDGQANALILADQTIVKVPPHVAGQLTTLAPKGSTITVDGYAQSLGEGQVQLQKHNIVRASVLTVAGQSYLVR</sequence>
<name>A0A7L5DRC9_9BACT</name>
<feature type="signal peptide" evidence="2">
    <location>
        <begin position="1"/>
        <end position="23"/>
    </location>
</feature>
<evidence type="ECO:0000313" key="3">
    <source>
        <dbReference type="EMBL" id="QJD78527.1"/>
    </source>
</evidence>
<accession>A0A7L5DRC9</accession>
<feature type="chain" id="PRO_5029915508" description="DUF5666 domain-containing protein" evidence="2">
    <location>
        <begin position="24"/>
        <end position="248"/>
    </location>
</feature>
<dbReference type="KEGG" id="srho:HH216_08890"/>
<keyword evidence="4" id="KW-1185">Reference proteome</keyword>
<dbReference type="EMBL" id="CP051677">
    <property type="protein sequence ID" value="QJD78527.1"/>
    <property type="molecule type" value="Genomic_DNA"/>
</dbReference>
<organism evidence="3 4">
    <name type="scientific">Spirosoma rhododendri</name>
    <dbReference type="NCBI Taxonomy" id="2728024"/>
    <lineage>
        <taxon>Bacteria</taxon>
        <taxon>Pseudomonadati</taxon>
        <taxon>Bacteroidota</taxon>
        <taxon>Cytophagia</taxon>
        <taxon>Cytophagales</taxon>
        <taxon>Cytophagaceae</taxon>
        <taxon>Spirosoma</taxon>
    </lineage>
</organism>
<evidence type="ECO:0000256" key="1">
    <source>
        <dbReference type="SAM" id="MobiDB-lite"/>
    </source>
</evidence>
<protein>
    <recommendedName>
        <fullName evidence="5">DUF5666 domain-containing protein</fullName>
    </recommendedName>
</protein>
<evidence type="ECO:0008006" key="5">
    <source>
        <dbReference type="Google" id="ProtNLM"/>
    </source>
</evidence>
<keyword evidence="2" id="KW-0732">Signal</keyword>